<dbReference type="PRINTS" id="PR01415">
    <property type="entry name" value="ANKYRIN"/>
</dbReference>
<proteinExistence type="predicted"/>
<sequence>MPARSTPVGFLNPLAPSLAPAAAPARATASPLGDAALGGGAVRRRAGTEGRGWGDSSARALARSAAAGDVNETMRAARERPESVNAVVGEDGRRALHHAAASGSAGGVEALLSVGAEPEARCRSGRTPLHEAAKNGHADAARKIIDAYKVYGRFFGASEGRRVDVNARDVAGSTPLHEARERRVIEILLREGADGTQRRGDGSNALHLACDRGDGWASEALLGCGVDCDARDGVGRSALHRARDGRSAAALCASGADVDVMNDDGYTPLHVAAMDGRSEVIVRLVSAGAQLRARTRNRGSLLPGATAADLAAKYGHDDVVRLLDGAKQVSRTGYLSTCAINHNEERFVKQMRRSSEKRMGVVWGVIVAVVIVLFALLIGHFWYAEAKRELEDWRRVRSAREKAKMLKAKQRAAAEKAELKRKLEADARAKAWQAEARQHVERVLKCGVYGTSADGVKKGGVHRCILFGSDGRGLSEETSGSCGVCVGFLQDFRESKSESDIDAQLTAACTKNQGNSRVGKICDSLLAARKDLRRQMSFGVPPAKVCARLGAKDPELCAVKPAKEGDLSSDGKGDVAARDAFKRLSLYIHPDKHENSAAATEAFKMLNTARAYMDSKAKLNEKRKQAKAGKTD</sequence>
<evidence type="ECO:0000313" key="7">
    <source>
        <dbReference type="EMBL" id="OUS46808.1"/>
    </source>
</evidence>
<evidence type="ECO:0000256" key="2">
    <source>
        <dbReference type="ARBA" id="ARBA00023043"/>
    </source>
</evidence>
<feature type="domain" description="ARMET N-terminal" evidence="6">
    <location>
        <begin position="482"/>
        <end position="561"/>
    </location>
</feature>
<keyword evidence="2 3" id="KW-0040">ANK repeat</keyword>
<feature type="repeat" description="ANK" evidence="3">
    <location>
        <begin position="264"/>
        <end position="296"/>
    </location>
</feature>
<dbReference type="SUPFAM" id="SSF46565">
    <property type="entry name" value="Chaperone J-domain"/>
    <property type="match status" value="1"/>
</dbReference>
<dbReference type="Pfam" id="PF20145">
    <property type="entry name" value="ARMET_N"/>
    <property type="match status" value="1"/>
</dbReference>
<dbReference type="PROSITE" id="PS50088">
    <property type="entry name" value="ANK_REPEAT"/>
    <property type="match status" value="4"/>
</dbReference>
<dbReference type="Proteomes" id="UP000195557">
    <property type="component" value="Unassembled WGS sequence"/>
</dbReference>
<keyword evidence="5" id="KW-1133">Transmembrane helix</keyword>
<dbReference type="PROSITE" id="PS50297">
    <property type="entry name" value="ANK_REP_REGION"/>
    <property type="match status" value="4"/>
</dbReference>
<dbReference type="PANTHER" id="PTHR24173:SF74">
    <property type="entry name" value="ANKYRIN REPEAT DOMAIN-CONTAINING PROTEIN 16"/>
    <property type="match status" value="1"/>
</dbReference>
<dbReference type="PANTHER" id="PTHR24173">
    <property type="entry name" value="ANKYRIN REPEAT CONTAINING"/>
    <property type="match status" value="1"/>
</dbReference>
<keyword evidence="5" id="KW-0812">Transmembrane</keyword>
<dbReference type="SMART" id="SM00248">
    <property type="entry name" value="ANK"/>
    <property type="match status" value="6"/>
</dbReference>
<dbReference type="EMBL" id="KZ155780">
    <property type="protein sequence ID" value="OUS46808.1"/>
    <property type="molecule type" value="Genomic_DNA"/>
</dbReference>
<feature type="coiled-coil region" evidence="4">
    <location>
        <begin position="396"/>
        <end position="429"/>
    </location>
</feature>
<evidence type="ECO:0000259" key="6">
    <source>
        <dbReference type="Pfam" id="PF20145"/>
    </source>
</evidence>
<dbReference type="eggNOG" id="KOG4177">
    <property type="taxonomic scope" value="Eukaryota"/>
</dbReference>
<evidence type="ECO:0000256" key="1">
    <source>
        <dbReference type="ARBA" id="ARBA00022737"/>
    </source>
</evidence>
<dbReference type="InterPro" id="IPR036770">
    <property type="entry name" value="Ankyrin_rpt-contain_sf"/>
</dbReference>
<keyword evidence="1" id="KW-0677">Repeat</keyword>
<name>A0A1Y5IB44_OSTTA</name>
<feature type="repeat" description="ANK" evidence="3">
    <location>
        <begin position="201"/>
        <end position="233"/>
    </location>
</feature>
<organism evidence="7">
    <name type="scientific">Ostreococcus tauri</name>
    <name type="common">Marine green alga</name>
    <dbReference type="NCBI Taxonomy" id="70448"/>
    <lineage>
        <taxon>Eukaryota</taxon>
        <taxon>Viridiplantae</taxon>
        <taxon>Chlorophyta</taxon>
        <taxon>Mamiellophyceae</taxon>
        <taxon>Mamiellales</taxon>
        <taxon>Bathycoccaceae</taxon>
        <taxon>Ostreococcus</taxon>
    </lineage>
</organism>
<dbReference type="InterPro" id="IPR001623">
    <property type="entry name" value="DnaJ_domain"/>
</dbReference>
<dbReference type="Gene3D" id="1.10.287.110">
    <property type="entry name" value="DnaJ domain"/>
    <property type="match status" value="1"/>
</dbReference>
<protein>
    <submittedName>
        <fullName evidence="7">Ankyrin repeat protein</fullName>
    </submittedName>
</protein>
<dbReference type="CDD" id="cd06257">
    <property type="entry name" value="DnaJ"/>
    <property type="match status" value="1"/>
</dbReference>
<evidence type="ECO:0000256" key="5">
    <source>
        <dbReference type="SAM" id="Phobius"/>
    </source>
</evidence>
<reference evidence="7" key="1">
    <citation type="submission" date="2017-04" db="EMBL/GenBank/DDBJ databases">
        <title>Population genomics of picophytoplankton unveils novel chromosome hypervariability.</title>
        <authorList>
            <consortium name="DOE Joint Genome Institute"/>
            <person name="Blanc-Mathieu R."/>
            <person name="Krasovec M."/>
            <person name="Hebrard M."/>
            <person name="Yau S."/>
            <person name="Desgranges E."/>
            <person name="Martin J."/>
            <person name="Schackwitz W."/>
            <person name="Kuo A."/>
            <person name="Salin G."/>
            <person name="Donnadieu C."/>
            <person name="Desdevises Y."/>
            <person name="Sanchez-Ferandin S."/>
            <person name="Moreau H."/>
            <person name="Rivals E."/>
            <person name="Grigoriev I.V."/>
            <person name="Grimsley N."/>
            <person name="Eyre-Walker A."/>
            <person name="Piganeau G."/>
        </authorList>
    </citation>
    <scope>NUCLEOTIDE SEQUENCE [LARGE SCALE GENOMIC DNA]</scope>
    <source>
        <strain evidence="7">RCC 1115</strain>
    </source>
</reference>
<feature type="repeat" description="ANK" evidence="3">
    <location>
        <begin position="91"/>
        <end position="123"/>
    </location>
</feature>
<evidence type="ECO:0000256" key="3">
    <source>
        <dbReference type="PROSITE-ProRule" id="PRU00023"/>
    </source>
</evidence>
<feature type="transmembrane region" description="Helical" evidence="5">
    <location>
        <begin position="361"/>
        <end position="383"/>
    </location>
</feature>
<dbReference type="Gene3D" id="1.10.225.10">
    <property type="entry name" value="Saposin-like"/>
    <property type="match status" value="1"/>
</dbReference>
<dbReference type="AlphaFoldDB" id="A0A1Y5IB44"/>
<dbReference type="InterPro" id="IPR045332">
    <property type="entry name" value="ARMET_N"/>
</dbReference>
<feature type="repeat" description="ANK" evidence="3">
    <location>
        <begin position="124"/>
        <end position="146"/>
    </location>
</feature>
<dbReference type="InterPro" id="IPR036869">
    <property type="entry name" value="J_dom_sf"/>
</dbReference>
<dbReference type="InterPro" id="IPR002110">
    <property type="entry name" value="Ankyrin_rpt"/>
</dbReference>
<gene>
    <name evidence="7" type="ORF">BE221DRAFT_73250</name>
</gene>
<dbReference type="SUPFAM" id="SSF48403">
    <property type="entry name" value="Ankyrin repeat"/>
    <property type="match status" value="1"/>
</dbReference>
<dbReference type="Gene3D" id="1.25.40.20">
    <property type="entry name" value="Ankyrin repeat-containing domain"/>
    <property type="match status" value="3"/>
</dbReference>
<evidence type="ECO:0000256" key="4">
    <source>
        <dbReference type="SAM" id="Coils"/>
    </source>
</evidence>
<accession>A0A1Y5IB44</accession>
<keyword evidence="4" id="KW-0175">Coiled coil</keyword>
<keyword evidence="5" id="KW-0472">Membrane</keyword>
<dbReference type="Pfam" id="PF12796">
    <property type="entry name" value="Ank_2"/>
    <property type="match status" value="2"/>
</dbReference>